<evidence type="ECO:0000313" key="2">
    <source>
        <dbReference type="EMBL" id="KAG2605883.1"/>
    </source>
</evidence>
<dbReference type="EMBL" id="CM029044">
    <property type="protein sequence ID" value="KAG2605883.1"/>
    <property type="molecule type" value="Genomic_DNA"/>
</dbReference>
<feature type="compositionally biased region" description="Basic and acidic residues" evidence="1">
    <location>
        <begin position="60"/>
        <end position="77"/>
    </location>
</feature>
<sequence>MYPDPGHPVMFPDSGAIGMDDLGFRLSHPPLPEDAAQHKANRILAEKMRERKERKKKRNIEHEERKRDQARRTKVGEIVEEVDDGDDNDDESDDHELTGRP</sequence>
<proteinExistence type="predicted"/>
<dbReference type="AlphaFoldDB" id="A0A8T0T9A8"/>
<accession>A0A8T0T9A8</accession>
<keyword evidence="3" id="KW-1185">Reference proteome</keyword>
<dbReference type="Proteomes" id="UP000823388">
    <property type="component" value="Chromosome 4N"/>
</dbReference>
<evidence type="ECO:0000313" key="3">
    <source>
        <dbReference type="Proteomes" id="UP000823388"/>
    </source>
</evidence>
<organism evidence="2 3">
    <name type="scientific">Panicum virgatum</name>
    <name type="common">Blackwell switchgrass</name>
    <dbReference type="NCBI Taxonomy" id="38727"/>
    <lineage>
        <taxon>Eukaryota</taxon>
        <taxon>Viridiplantae</taxon>
        <taxon>Streptophyta</taxon>
        <taxon>Embryophyta</taxon>
        <taxon>Tracheophyta</taxon>
        <taxon>Spermatophyta</taxon>
        <taxon>Magnoliopsida</taxon>
        <taxon>Liliopsida</taxon>
        <taxon>Poales</taxon>
        <taxon>Poaceae</taxon>
        <taxon>PACMAD clade</taxon>
        <taxon>Panicoideae</taxon>
        <taxon>Panicodae</taxon>
        <taxon>Paniceae</taxon>
        <taxon>Panicinae</taxon>
        <taxon>Panicum</taxon>
        <taxon>Panicum sect. Hiantes</taxon>
    </lineage>
</organism>
<reference evidence="2" key="1">
    <citation type="submission" date="2020-05" db="EMBL/GenBank/DDBJ databases">
        <title>WGS assembly of Panicum virgatum.</title>
        <authorList>
            <person name="Lovell J.T."/>
            <person name="Jenkins J."/>
            <person name="Shu S."/>
            <person name="Juenger T.E."/>
            <person name="Schmutz J."/>
        </authorList>
    </citation>
    <scope>NUCLEOTIDE SEQUENCE</scope>
    <source>
        <strain evidence="2">AP13</strain>
    </source>
</reference>
<protein>
    <submittedName>
        <fullName evidence="2">Uncharacterized protein</fullName>
    </submittedName>
</protein>
<name>A0A8T0T9A8_PANVG</name>
<gene>
    <name evidence="2" type="ORF">PVAP13_4NG158062</name>
</gene>
<comment type="caution">
    <text evidence="2">The sequence shown here is derived from an EMBL/GenBank/DDBJ whole genome shotgun (WGS) entry which is preliminary data.</text>
</comment>
<evidence type="ECO:0000256" key="1">
    <source>
        <dbReference type="SAM" id="MobiDB-lite"/>
    </source>
</evidence>
<feature type="compositionally biased region" description="Acidic residues" evidence="1">
    <location>
        <begin position="78"/>
        <end position="94"/>
    </location>
</feature>
<feature type="region of interest" description="Disordered" evidence="1">
    <location>
        <begin position="48"/>
        <end position="101"/>
    </location>
</feature>